<keyword evidence="4" id="KW-0804">Transcription</keyword>
<sequence length="131" mass="15014">MKAKNKKSDLLTPTELELMRILWHLEAATVHQVLEALPPERPLAYTSVSTMLRVLEQKGFVSAEKQGRGHRYRPKLDRRTYEGRSVRHLLDEVFEDAPLTLVSRLLETRQLSHDELDALKKLVDEGGTDAN</sequence>
<gene>
    <name evidence="5" type="ORF">J3U88_08505</name>
</gene>
<evidence type="ECO:0000256" key="2">
    <source>
        <dbReference type="ARBA" id="ARBA00023015"/>
    </source>
</evidence>
<dbReference type="Pfam" id="PF03965">
    <property type="entry name" value="Penicillinase_R"/>
    <property type="match status" value="1"/>
</dbReference>
<dbReference type="GO" id="GO:0003677">
    <property type="term" value="F:DNA binding"/>
    <property type="evidence" value="ECO:0007669"/>
    <property type="project" value="UniProtKB-KW"/>
</dbReference>
<dbReference type="GO" id="GO:0045892">
    <property type="term" value="P:negative regulation of DNA-templated transcription"/>
    <property type="evidence" value="ECO:0007669"/>
    <property type="project" value="InterPro"/>
</dbReference>
<dbReference type="RefSeq" id="WP_207858293.1">
    <property type="nucleotide sequence ID" value="NZ_JAFREP010000006.1"/>
</dbReference>
<dbReference type="Proteomes" id="UP000664417">
    <property type="component" value="Unassembled WGS sequence"/>
</dbReference>
<dbReference type="EMBL" id="JAFREP010000006">
    <property type="protein sequence ID" value="MBO1318495.1"/>
    <property type="molecule type" value="Genomic_DNA"/>
</dbReference>
<dbReference type="InterPro" id="IPR036390">
    <property type="entry name" value="WH_DNA-bd_sf"/>
</dbReference>
<dbReference type="InterPro" id="IPR005650">
    <property type="entry name" value="BlaI_family"/>
</dbReference>
<comment type="similarity">
    <text evidence="1">Belongs to the BlaI transcriptional regulatory family.</text>
</comment>
<keyword evidence="3" id="KW-0238">DNA-binding</keyword>
<keyword evidence="2" id="KW-0805">Transcription regulation</keyword>
<keyword evidence="6" id="KW-1185">Reference proteome</keyword>
<organism evidence="5 6">
    <name type="scientific">Acanthopleuribacter pedis</name>
    <dbReference type="NCBI Taxonomy" id="442870"/>
    <lineage>
        <taxon>Bacteria</taxon>
        <taxon>Pseudomonadati</taxon>
        <taxon>Acidobacteriota</taxon>
        <taxon>Holophagae</taxon>
        <taxon>Acanthopleuribacterales</taxon>
        <taxon>Acanthopleuribacteraceae</taxon>
        <taxon>Acanthopleuribacter</taxon>
    </lineage>
</organism>
<accession>A0A8J7Q3C3</accession>
<evidence type="ECO:0000313" key="6">
    <source>
        <dbReference type="Proteomes" id="UP000664417"/>
    </source>
</evidence>
<dbReference type="AlphaFoldDB" id="A0A8J7Q3C3"/>
<evidence type="ECO:0000256" key="1">
    <source>
        <dbReference type="ARBA" id="ARBA00011046"/>
    </source>
</evidence>
<dbReference type="InterPro" id="IPR036388">
    <property type="entry name" value="WH-like_DNA-bd_sf"/>
</dbReference>
<evidence type="ECO:0000256" key="3">
    <source>
        <dbReference type="ARBA" id="ARBA00023125"/>
    </source>
</evidence>
<dbReference type="SUPFAM" id="SSF46785">
    <property type="entry name" value="Winged helix' DNA-binding domain"/>
    <property type="match status" value="1"/>
</dbReference>
<evidence type="ECO:0000256" key="4">
    <source>
        <dbReference type="ARBA" id="ARBA00023163"/>
    </source>
</evidence>
<evidence type="ECO:0000313" key="5">
    <source>
        <dbReference type="EMBL" id="MBO1318495.1"/>
    </source>
</evidence>
<comment type="caution">
    <text evidence="5">The sequence shown here is derived from an EMBL/GenBank/DDBJ whole genome shotgun (WGS) entry which is preliminary data.</text>
</comment>
<protein>
    <submittedName>
        <fullName evidence="5">BlaI/MecI/CopY family transcriptional regulator</fullName>
    </submittedName>
</protein>
<proteinExistence type="inferred from homology"/>
<reference evidence="5" key="1">
    <citation type="submission" date="2021-03" db="EMBL/GenBank/DDBJ databases">
        <authorList>
            <person name="Wang G."/>
        </authorList>
    </citation>
    <scope>NUCLEOTIDE SEQUENCE</scope>
    <source>
        <strain evidence="5">KCTC 12899</strain>
    </source>
</reference>
<dbReference type="PIRSF" id="PIRSF019455">
    <property type="entry name" value="CopR_AtkY"/>
    <property type="match status" value="1"/>
</dbReference>
<dbReference type="Gene3D" id="1.10.4040.10">
    <property type="entry name" value="Penicillinase repressor domain"/>
    <property type="match status" value="1"/>
</dbReference>
<dbReference type="Gene3D" id="1.10.10.10">
    <property type="entry name" value="Winged helix-like DNA-binding domain superfamily/Winged helix DNA-binding domain"/>
    <property type="match status" value="1"/>
</dbReference>
<name>A0A8J7Q3C3_9BACT</name>